<organism evidence="1 2">
    <name type="scientific">Bifidobacterium criceti</name>
    <dbReference type="NCBI Taxonomy" id="1960969"/>
    <lineage>
        <taxon>Bacteria</taxon>
        <taxon>Bacillati</taxon>
        <taxon>Actinomycetota</taxon>
        <taxon>Actinomycetes</taxon>
        <taxon>Bifidobacteriales</taxon>
        <taxon>Bifidobacteriaceae</taxon>
        <taxon>Bifidobacterium</taxon>
    </lineage>
</organism>
<protein>
    <submittedName>
        <fullName evidence="1">Uncharacterized protein</fullName>
    </submittedName>
</protein>
<accession>A0A2A2EE57</accession>
<comment type="caution">
    <text evidence="1">The sequence shown here is derived from an EMBL/GenBank/DDBJ whole genome shotgun (WGS) entry which is preliminary data.</text>
</comment>
<dbReference type="AlphaFoldDB" id="A0A2A2EE57"/>
<reference evidence="1 2" key="1">
    <citation type="journal article" date="2017" name="ISME J.">
        <title>Unveiling bifidobacterial biogeography across the mammalian branch of the tree of life.</title>
        <authorList>
            <person name="Milani C."/>
            <person name="Mangifesta M."/>
            <person name="Mancabelli L."/>
            <person name="Lugli G.A."/>
            <person name="James K."/>
            <person name="Duranti S."/>
            <person name="Turroni F."/>
            <person name="Ferrario C."/>
            <person name="Ossiprandi M.C."/>
            <person name="van Sinderen D."/>
            <person name="Ventura M."/>
        </authorList>
    </citation>
    <scope>NUCLEOTIDE SEQUENCE [LARGE SCALE GENOMIC DNA]</scope>
    <source>
        <strain evidence="2">Ham19E</strain>
    </source>
</reference>
<dbReference type="Proteomes" id="UP000218399">
    <property type="component" value="Unassembled WGS sequence"/>
</dbReference>
<sequence length="81" mass="9313">MGRFCRKFTLNRANVQKQLLHNEQLLDNVQEQVEGMAEVHPSIKVWRNDDRDRGSVVATIPMSVEDAHRGLMSELLGKVRI</sequence>
<gene>
    <name evidence="1" type="ORF">B1526_1300</name>
</gene>
<keyword evidence="2" id="KW-1185">Reference proteome</keyword>
<name>A0A2A2EE57_9BIFI</name>
<evidence type="ECO:0000313" key="1">
    <source>
        <dbReference type="EMBL" id="PAU67216.1"/>
    </source>
</evidence>
<dbReference type="OrthoDB" id="3233927at2"/>
<evidence type="ECO:0000313" key="2">
    <source>
        <dbReference type="Proteomes" id="UP000218399"/>
    </source>
</evidence>
<proteinExistence type="predicted"/>
<dbReference type="EMBL" id="MVOH01000015">
    <property type="protein sequence ID" value="PAU67216.1"/>
    <property type="molecule type" value="Genomic_DNA"/>
</dbReference>